<keyword evidence="4" id="KW-0732">Signal</keyword>
<keyword evidence="6" id="KW-1185">Reference proteome</keyword>
<evidence type="ECO:0000256" key="4">
    <source>
        <dbReference type="SAM" id="SignalP"/>
    </source>
</evidence>
<feature type="active site" description="Phosphothreonine intermediate" evidence="2">
    <location>
        <position position="89"/>
    </location>
</feature>
<dbReference type="Proteomes" id="UP000058599">
    <property type="component" value="Chromosome"/>
</dbReference>
<protein>
    <recommendedName>
        <fullName evidence="1">Alkaline phosphatase</fullName>
        <ecNumber evidence="1">3.1.3.1</ecNumber>
    </recommendedName>
</protein>
<name>A0AA86GIH5_9SPHN</name>
<reference evidence="5 6" key="1">
    <citation type="journal article" date="2016" name="BMC Genomics">
        <title>Genomic analysis of the nitrate-respiring Sphingopyxis granuli (formerly Sphingomonas macrogoltabida) strain TFA.</title>
        <authorList>
            <person name="Garcia-Romero I."/>
            <person name="Perez-Pulido A.J."/>
            <person name="Gonzalez-Flores Y.E."/>
            <person name="Reyes-Ramirez F."/>
            <person name="Santero E."/>
            <person name="Floriano B."/>
        </authorList>
    </citation>
    <scope>NUCLEOTIDE SEQUENCE [LARGE SCALE GENOMIC DNA]</scope>
    <source>
        <strain evidence="5 6">TFA</strain>
    </source>
</reference>
<dbReference type="PANTHER" id="PTHR10151">
    <property type="entry name" value="ECTONUCLEOTIDE PYROPHOSPHATASE/PHOSPHODIESTERASE"/>
    <property type="match status" value="1"/>
</dbReference>
<dbReference type="EC" id="3.1.3.1" evidence="1"/>
<dbReference type="PANTHER" id="PTHR10151:SF114">
    <property type="entry name" value="ECTONUCLEOTIDE PYROPHOSPHATASE_PHOSPHODIESTERASE C27A7.3"/>
    <property type="match status" value="1"/>
</dbReference>
<dbReference type="Gene3D" id="3.40.720.10">
    <property type="entry name" value="Alkaline Phosphatase, subunit A"/>
    <property type="match status" value="1"/>
</dbReference>
<feature type="binding site" evidence="3">
    <location>
        <begin position="173"/>
        <end position="175"/>
    </location>
    <ligand>
        <name>substrate</name>
    </ligand>
</feature>
<keyword evidence="1" id="KW-0862">Zinc</keyword>
<feature type="binding site" evidence="3">
    <location>
        <position position="110"/>
    </location>
    <ligand>
        <name>substrate</name>
    </ligand>
</feature>
<dbReference type="Pfam" id="PF01663">
    <property type="entry name" value="Phosphodiest"/>
    <property type="match status" value="1"/>
</dbReference>
<feature type="chain" id="PRO_5041735494" description="Alkaline phosphatase" evidence="4">
    <location>
        <begin position="25"/>
        <end position="557"/>
    </location>
</feature>
<organism evidence="5 6">
    <name type="scientific">Sphingopyxis granuli</name>
    <dbReference type="NCBI Taxonomy" id="267128"/>
    <lineage>
        <taxon>Bacteria</taxon>
        <taxon>Pseudomonadati</taxon>
        <taxon>Pseudomonadota</taxon>
        <taxon>Alphaproteobacteria</taxon>
        <taxon>Sphingomonadales</taxon>
        <taxon>Sphingomonadaceae</taxon>
        <taxon>Sphingopyxis</taxon>
    </lineage>
</organism>
<dbReference type="InterPro" id="IPR026263">
    <property type="entry name" value="Alkaline_phosphatase_prok"/>
</dbReference>
<evidence type="ECO:0000256" key="1">
    <source>
        <dbReference type="PIRNR" id="PIRNR031924"/>
    </source>
</evidence>
<accession>A0AA86GIH5</accession>
<dbReference type="EMBL" id="CP012199">
    <property type="protein sequence ID" value="AMG73424.1"/>
    <property type="molecule type" value="Genomic_DNA"/>
</dbReference>
<proteinExistence type="predicted"/>
<comment type="catalytic activity">
    <reaction evidence="1">
        <text>a phosphate monoester + H2O = an alcohol + phosphate</text>
        <dbReference type="Rhea" id="RHEA:15017"/>
        <dbReference type="ChEBI" id="CHEBI:15377"/>
        <dbReference type="ChEBI" id="CHEBI:30879"/>
        <dbReference type="ChEBI" id="CHEBI:43474"/>
        <dbReference type="ChEBI" id="CHEBI:67140"/>
        <dbReference type="EC" id="3.1.3.1"/>
    </reaction>
</comment>
<evidence type="ECO:0000313" key="6">
    <source>
        <dbReference type="Proteomes" id="UP000058599"/>
    </source>
</evidence>
<feature type="signal peptide" evidence="4">
    <location>
        <begin position="1"/>
        <end position="24"/>
    </location>
</feature>
<dbReference type="Gene3D" id="3.30.1360.150">
    <property type="match status" value="1"/>
</dbReference>
<evidence type="ECO:0000313" key="5">
    <source>
        <dbReference type="EMBL" id="AMG73424.1"/>
    </source>
</evidence>
<dbReference type="InterPro" id="IPR017850">
    <property type="entry name" value="Alkaline_phosphatase_core_sf"/>
</dbReference>
<dbReference type="GO" id="GO:0046872">
    <property type="term" value="F:metal ion binding"/>
    <property type="evidence" value="ECO:0007669"/>
    <property type="project" value="UniProtKB-KW"/>
</dbReference>
<keyword evidence="2" id="KW-0597">Phosphoprotein</keyword>
<comment type="cofactor">
    <cofactor evidence="1">
        <name>Zn(2+)</name>
        <dbReference type="ChEBI" id="CHEBI:29105"/>
    </cofactor>
    <text evidence="1">Binds 2 Zn(2+) ions.</text>
</comment>
<dbReference type="PIRSF" id="PIRSF031924">
    <property type="entry name" value="Pi-irrepressible_AP"/>
    <property type="match status" value="1"/>
</dbReference>
<dbReference type="RefSeq" id="WP_082737079.1">
    <property type="nucleotide sequence ID" value="NZ_CP012199.1"/>
</dbReference>
<gene>
    <name evidence="5" type="primary">phoK</name>
    <name evidence="5" type="ORF">SGRAN_1030</name>
</gene>
<dbReference type="InterPro" id="IPR002591">
    <property type="entry name" value="Phosphodiest/P_Trfase"/>
</dbReference>
<keyword evidence="1" id="KW-0479">Metal-binding</keyword>
<evidence type="ECO:0000256" key="2">
    <source>
        <dbReference type="PIRSR" id="PIRSR031924-50"/>
    </source>
</evidence>
<dbReference type="SUPFAM" id="SSF53649">
    <property type="entry name" value="Alkaline phosphatase-like"/>
    <property type="match status" value="1"/>
</dbReference>
<dbReference type="GO" id="GO:0004035">
    <property type="term" value="F:alkaline phosphatase activity"/>
    <property type="evidence" value="ECO:0007669"/>
    <property type="project" value="UniProtKB-EC"/>
</dbReference>
<evidence type="ECO:0000256" key="3">
    <source>
        <dbReference type="PIRSR" id="PIRSR031924-51"/>
    </source>
</evidence>
<sequence length="557" mass="58875">MTLKHLTTALAAALCVAGAGASLAQDAAPPVQKVTAATPPPRLVVMIAVDQFSADLFAQYRSHFTGGLARLASGVVFPSGYQAHGATETCPGHSTILTGNHPAHTGIIANNFFDLSAAREDKRLYCAEDETVPGTSSRSGQYAPSVDHLMVPTLGDLMKAHDPRAQVVSVAGKDRAAIMMGGRQADELMWLAPTGLTSYRGRALSPTATQAGTAIAAAIAQSRPGLTLPADCTVHDIAIPVDKGGTVGTGRLARDGGDFRRFMASPEADGAVLAAATALRQARRLGEGEATDLLILGLSATDYIGHGVGTEGSEMCLQMLALDRELGDFFTRLDATGIDYMVALTADHGGHDMPERNRQNGWPAAERVARTLDPAAIGKAAAEKLGLPQPLFHADGPFGDMYLSKALTPAQRKAALAELVARYRAHPQVEAVVTAEELASRPISKRAADTWSLLDKLRASYNAQRSGDFIVVLKDRVTPIPESGVGYVATHGSVWDYDRRVPMLFWRKGLAGFEQPNAVMTVDILPTLAALIGLPLDMSKVDGRCLDLLSGPESSCR</sequence>
<comment type="function">
    <text evidence="1">Alkaline phosphatase with broad substrate specificity.</text>
</comment>
<keyword evidence="5" id="KW-0378">Hydrolase</keyword>
<dbReference type="KEGG" id="sgi:SGRAN_1030"/>
<dbReference type="CDD" id="cd16016">
    <property type="entry name" value="AP-SPAP"/>
    <property type="match status" value="1"/>
</dbReference>
<dbReference type="AlphaFoldDB" id="A0AA86GIH5"/>